<gene>
    <name evidence="1" type="ORF">AKO1_009048</name>
</gene>
<keyword evidence="1" id="KW-0418">Kinase</keyword>
<dbReference type="Proteomes" id="UP001431209">
    <property type="component" value="Unassembled WGS sequence"/>
</dbReference>
<sequence>MDPNTEQIQIQNLPPGYIGFKVFAYDRVQDAQQNFIKNLSDFEFGKARQRRLTDSINNMTAAVNWSNSMLNYIEVINITETEIGMHKQPGSWNTVKVIYRRRPH</sequence>
<dbReference type="GO" id="GO:0016301">
    <property type="term" value="F:kinase activity"/>
    <property type="evidence" value="ECO:0007669"/>
    <property type="project" value="UniProtKB-KW"/>
</dbReference>
<keyword evidence="2" id="KW-1185">Reference proteome</keyword>
<accession>A0AAW2ZK30</accession>
<protein>
    <submittedName>
        <fullName evidence="1">Serine/threonine-protein kinase</fullName>
    </submittedName>
</protein>
<evidence type="ECO:0000313" key="1">
    <source>
        <dbReference type="EMBL" id="KAL0489081.1"/>
    </source>
</evidence>
<reference evidence="1 2" key="1">
    <citation type="submission" date="2024-03" db="EMBL/GenBank/DDBJ databases">
        <title>The Acrasis kona genome and developmental transcriptomes reveal deep origins of eukaryotic multicellular pathways.</title>
        <authorList>
            <person name="Sheikh S."/>
            <person name="Fu C.-J."/>
            <person name="Brown M.W."/>
            <person name="Baldauf S.L."/>
        </authorList>
    </citation>
    <scope>NUCLEOTIDE SEQUENCE [LARGE SCALE GENOMIC DNA]</scope>
    <source>
        <strain evidence="1 2">ATCC MYA-3509</strain>
    </source>
</reference>
<organism evidence="1 2">
    <name type="scientific">Acrasis kona</name>
    <dbReference type="NCBI Taxonomy" id="1008807"/>
    <lineage>
        <taxon>Eukaryota</taxon>
        <taxon>Discoba</taxon>
        <taxon>Heterolobosea</taxon>
        <taxon>Tetramitia</taxon>
        <taxon>Eutetramitia</taxon>
        <taxon>Acrasidae</taxon>
        <taxon>Acrasis</taxon>
    </lineage>
</organism>
<evidence type="ECO:0000313" key="2">
    <source>
        <dbReference type="Proteomes" id="UP001431209"/>
    </source>
</evidence>
<comment type="caution">
    <text evidence="1">The sequence shown here is derived from an EMBL/GenBank/DDBJ whole genome shotgun (WGS) entry which is preliminary data.</text>
</comment>
<dbReference type="EMBL" id="JAOPGA020001514">
    <property type="protein sequence ID" value="KAL0489081.1"/>
    <property type="molecule type" value="Genomic_DNA"/>
</dbReference>
<keyword evidence="1" id="KW-0808">Transferase</keyword>
<proteinExistence type="predicted"/>
<dbReference type="AlphaFoldDB" id="A0AAW2ZK30"/>
<name>A0AAW2ZK30_9EUKA</name>